<dbReference type="Proteomes" id="UP001234178">
    <property type="component" value="Unassembled WGS sequence"/>
</dbReference>
<proteinExistence type="predicted"/>
<comment type="caution">
    <text evidence="1">The sequence shown here is derived from an EMBL/GenBank/DDBJ whole genome shotgun (WGS) entry which is preliminary data.</text>
</comment>
<organism evidence="1 2">
    <name type="scientific">Daphnia magna</name>
    <dbReference type="NCBI Taxonomy" id="35525"/>
    <lineage>
        <taxon>Eukaryota</taxon>
        <taxon>Metazoa</taxon>
        <taxon>Ecdysozoa</taxon>
        <taxon>Arthropoda</taxon>
        <taxon>Crustacea</taxon>
        <taxon>Branchiopoda</taxon>
        <taxon>Diplostraca</taxon>
        <taxon>Cladocera</taxon>
        <taxon>Anomopoda</taxon>
        <taxon>Daphniidae</taxon>
        <taxon>Daphnia</taxon>
    </lineage>
</organism>
<reference evidence="1 2" key="1">
    <citation type="journal article" date="2023" name="Nucleic Acids Res.">
        <title>The hologenome of Daphnia magna reveals possible DNA methylation and microbiome-mediated evolution of the host genome.</title>
        <authorList>
            <person name="Chaturvedi A."/>
            <person name="Li X."/>
            <person name="Dhandapani V."/>
            <person name="Marshall H."/>
            <person name="Kissane S."/>
            <person name="Cuenca-Cambronero M."/>
            <person name="Asole G."/>
            <person name="Calvet F."/>
            <person name="Ruiz-Romero M."/>
            <person name="Marangio P."/>
            <person name="Guigo R."/>
            <person name="Rago D."/>
            <person name="Mirbahai L."/>
            <person name="Eastwood N."/>
            <person name="Colbourne J.K."/>
            <person name="Zhou J."/>
            <person name="Mallon E."/>
            <person name="Orsini L."/>
        </authorList>
    </citation>
    <scope>NUCLEOTIDE SEQUENCE [LARGE SCALE GENOMIC DNA]</scope>
    <source>
        <strain evidence="1">LRV0_1</strain>
    </source>
</reference>
<protein>
    <submittedName>
        <fullName evidence="1">Uncharacterized protein</fullName>
    </submittedName>
</protein>
<evidence type="ECO:0000313" key="1">
    <source>
        <dbReference type="EMBL" id="KAK4018852.1"/>
    </source>
</evidence>
<accession>A0ABR0A130</accession>
<evidence type="ECO:0000313" key="2">
    <source>
        <dbReference type="Proteomes" id="UP001234178"/>
    </source>
</evidence>
<keyword evidence="2" id="KW-1185">Reference proteome</keyword>
<dbReference type="EMBL" id="JAOYFB010000036">
    <property type="protein sequence ID" value="KAK4018852.1"/>
    <property type="molecule type" value="Genomic_DNA"/>
</dbReference>
<sequence>MKPEERNHLNVFSFLRYVVVVDTLAMENGVKETSKAYFIIMFPHDDDFSSEINDCLLYHIRVFIYFTLPSVNHCNSIDPVFNSFLTKATINQQYFNRSIITTSQNNFV</sequence>
<gene>
    <name evidence="1" type="ORF">OUZ56_000892</name>
</gene>
<name>A0ABR0A130_9CRUS</name>